<dbReference type="InterPro" id="IPR015421">
    <property type="entry name" value="PyrdxlP-dep_Trfase_major"/>
</dbReference>
<dbReference type="FunFam" id="3.40.640.10:FF:000004">
    <property type="entry name" value="Acetylornithine aminotransferase"/>
    <property type="match status" value="1"/>
</dbReference>
<accession>A0A166FE59</accession>
<evidence type="ECO:0000313" key="5">
    <source>
        <dbReference type="EMBL" id="KZP16708.1"/>
    </source>
</evidence>
<dbReference type="Pfam" id="PF00202">
    <property type="entry name" value="Aminotran_3"/>
    <property type="match status" value="1"/>
</dbReference>
<gene>
    <name evidence="5" type="ORF">FIBSPDRAFT_748383</name>
</gene>
<comment type="similarity">
    <text evidence="2 4">Belongs to the class-III pyridoxal-phosphate-dependent aminotransferase family.</text>
</comment>
<proteinExistence type="inferred from homology"/>
<dbReference type="Proteomes" id="UP000076532">
    <property type="component" value="Unassembled WGS sequence"/>
</dbReference>
<name>A0A166FE59_9AGAM</name>
<evidence type="ECO:0000256" key="3">
    <source>
        <dbReference type="ARBA" id="ARBA00022898"/>
    </source>
</evidence>
<dbReference type="GO" id="GO:0005829">
    <property type="term" value="C:cytosol"/>
    <property type="evidence" value="ECO:0007669"/>
    <property type="project" value="TreeGrafter"/>
</dbReference>
<comment type="cofactor">
    <cofactor evidence="1">
        <name>pyridoxal 5'-phosphate</name>
        <dbReference type="ChEBI" id="CHEBI:597326"/>
    </cofactor>
</comment>
<dbReference type="InterPro" id="IPR015424">
    <property type="entry name" value="PyrdxlP-dep_Trfase"/>
</dbReference>
<evidence type="ECO:0000313" key="6">
    <source>
        <dbReference type="Proteomes" id="UP000076532"/>
    </source>
</evidence>
<dbReference type="AlphaFoldDB" id="A0A166FE59"/>
<reference evidence="5 6" key="1">
    <citation type="journal article" date="2016" name="Mol. Biol. Evol.">
        <title>Comparative Genomics of Early-Diverging Mushroom-Forming Fungi Provides Insights into the Origins of Lignocellulose Decay Capabilities.</title>
        <authorList>
            <person name="Nagy L.G."/>
            <person name="Riley R."/>
            <person name="Tritt A."/>
            <person name="Adam C."/>
            <person name="Daum C."/>
            <person name="Floudas D."/>
            <person name="Sun H."/>
            <person name="Yadav J.S."/>
            <person name="Pangilinan J."/>
            <person name="Larsson K.H."/>
            <person name="Matsuura K."/>
            <person name="Barry K."/>
            <person name="Labutti K."/>
            <person name="Kuo R."/>
            <person name="Ohm R.A."/>
            <person name="Bhattacharya S.S."/>
            <person name="Shirouzu T."/>
            <person name="Yoshinaga Y."/>
            <person name="Martin F.M."/>
            <person name="Grigoriev I.V."/>
            <person name="Hibbett D.S."/>
        </authorList>
    </citation>
    <scope>NUCLEOTIDE SEQUENCE [LARGE SCALE GENOMIC DNA]</scope>
    <source>
        <strain evidence="5 6">CBS 109695</strain>
    </source>
</reference>
<keyword evidence="3 4" id="KW-0663">Pyridoxal phosphate</keyword>
<dbReference type="Gene3D" id="3.40.640.10">
    <property type="entry name" value="Type I PLP-dependent aspartate aminotransferase-like (Major domain)"/>
    <property type="match status" value="1"/>
</dbReference>
<dbReference type="CDD" id="cd00610">
    <property type="entry name" value="OAT_like"/>
    <property type="match status" value="1"/>
</dbReference>
<dbReference type="OrthoDB" id="10261433at2759"/>
<keyword evidence="6" id="KW-1185">Reference proteome</keyword>
<evidence type="ECO:0000256" key="2">
    <source>
        <dbReference type="ARBA" id="ARBA00008954"/>
    </source>
</evidence>
<dbReference type="GO" id="GO:0030170">
    <property type="term" value="F:pyridoxal phosphate binding"/>
    <property type="evidence" value="ECO:0007669"/>
    <property type="project" value="InterPro"/>
</dbReference>
<dbReference type="Gene3D" id="3.90.1150.10">
    <property type="entry name" value="Aspartate Aminotransferase, domain 1"/>
    <property type="match status" value="1"/>
</dbReference>
<dbReference type="InterPro" id="IPR015422">
    <property type="entry name" value="PyrdxlP-dep_Trfase_small"/>
</dbReference>
<keyword evidence="5" id="KW-0808">Transferase</keyword>
<dbReference type="STRING" id="436010.A0A166FE59"/>
<dbReference type="PANTHER" id="PTHR43094:SF1">
    <property type="entry name" value="AMINOTRANSFERASE CLASS-III"/>
    <property type="match status" value="1"/>
</dbReference>
<dbReference type="EMBL" id="KV417590">
    <property type="protein sequence ID" value="KZP16708.1"/>
    <property type="molecule type" value="Genomic_DNA"/>
</dbReference>
<protein>
    <submittedName>
        <fullName evidence="5">PLP-dependent transferase</fullName>
    </submittedName>
</protein>
<dbReference type="InterPro" id="IPR005814">
    <property type="entry name" value="Aminotrans_3"/>
</dbReference>
<evidence type="ECO:0000256" key="4">
    <source>
        <dbReference type="RuleBase" id="RU003560"/>
    </source>
</evidence>
<sequence length="460" mass="49348">MHSAPTLTSCVLHKTPITPPVAVAAQGIYFDLEDGRRIMDGVGGAAVACIGSAHPVVVEAIREQAGKVNFTFHTQLTTEPAETLAKILIDDSKGAFAYVGFVAGGTEAMEAAMKTARQYFYETGQTQRSNFIGRKVSYHGASLGTLGVASNAARRAPYECILDQKTFHHVSPAYARRHQAGDETEEEYVERLRSELEAKFIELGPDTVIAFVAETVSGASSGVVPPPKGYFKAMKAVCDKYGALLILDEIMCGMGRVGTLHAWETYGDGVSPDIQAVAKGLGGGYTPMGAILLTQKVAEGMRAKAGVWQHGYTYQAHPLCCAASVAVQRVIKQEGLLANITTQGALLGDLLRSRLLRVGSTVAPYVYDIRGRGGFWAVEFDVTASPALDYGGKRLGFLVEARCFQKNLMIMGMFGGANLDGTLGDHCMFAPAYNITSEEITRIVDIFVESVEEVIAEGRV</sequence>
<organism evidence="5 6">
    <name type="scientific">Athelia psychrophila</name>
    <dbReference type="NCBI Taxonomy" id="1759441"/>
    <lineage>
        <taxon>Eukaryota</taxon>
        <taxon>Fungi</taxon>
        <taxon>Dikarya</taxon>
        <taxon>Basidiomycota</taxon>
        <taxon>Agaricomycotina</taxon>
        <taxon>Agaricomycetes</taxon>
        <taxon>Agaricomycetidae</taxon>
        <taxon>Atheliales</taxon>
        <taxon>Atheliaceae</taxon>
        <taxon>Athelia</taxon>
    </lineage>
</organism>
<evidence type="ECO:0000256" key="1">
    <source>
        <dbReference type="ARBA" id="ARBA00001933"/>
    </source>
</evidence>
<dbReference type="GO" id="GO:0008483">
    <property type="term" value="F:transaminase activity"/>
    <property type="evidence" value="ECO:0007669"/>
    <property type="project" value="InterPro"/>
</dbReference>
<dbReference type="SUPFAM" id="SSF53383">
    <property type="entry name" value="PLP-dependent transferases"/>
    <property type="match status" value="1"/>
</dbReference>
<dbReference type="PANTHER" id="PTHR43094">
    <property type="entry name" value="AMINOTRANSFERASE"/>
    <property type="match status" value="1"/>
</dbReference>